<organism evidence="2 3">
    <name type="scientific">Microbacter margulisiae</name>
    <dbReference type="NCBI Taxonomy" id="1350067"/>
    <lineage>
        <taxon>Bacteria</taxon>
        <taxon>Pseudomonadati</taxon>
        <taxon>Bacteroidota</taxon>
        <taxon>Bacteroidia</taxon>
        <taxon>Bacteroidales</taxon>
        <taxon>Porphyromonadaceae</taxon>
        <taxon>Microbacter</taxon>
    </lineage>
</organism>
<dbReference type="InterPro" id="IPR017918">
    <property type="entry name" value="N-reg_PII_CS"/>
</dbReference>
<dbReference type="PANTHER" id="PTHR30115:SF11">
    <property type="entry name" value="NITROGEN REGULATORY PROTEIN P-II HOMOLOG"/>
    <property type="match status" value="1"/>
</dbReference>
<dbReference type="PANTHER" id="PTHR30115">
    <property type="entry name" value="NITROGEN REGULATORY PROTEIN P-II"/>
    <property type="match status" value="1"/>
</dbReference>
<accession>A0A7W5H3E8</accession>
<dbReference type="PROSITE" id="PS51343">
    <property type="entry name" value="PII_GLNB_DOM"/>
    <property type="match status" value="1"/>
</dbReference>
<dbReference type="Proteomes" id="UP000544222">
    <property type="component" value="Unassembled WGS sequence"/>
</dbReference>
<dbReference type="PRINTS" id="PR00340">
    <property type="entry name" value="PIIGLNB"/>
</dbReference>
<gene>
    <name evidence="2" type="ORF">FHX64_002963</name>
</gene>
<dbReference type="GO" id="GO:0006808">
    <property type="term" value="P:regulation of nitrogen utilization"/>
    <property type="evidence" value="ECO:0007669"/>
    <property type="project" value="InterPro"/>
</dbReference>
<sequence length="118" mass="13556">MKEIKAIIRKSKFEDVKEALYEAGIEWFSYWDITGLGKSTEEQVVRGQIFQSNYIQRHMLSIVVRDQNLEKTVNAIMNAARTGDMGDGKIFVSDIESSYRIRTGESGPEALYNKEKEE</sequence>
<dbReference type="Gene3D" id="3.30.70.120">
    <property type="match status" value="1"/>
</dbReference>
<evidence type="ECO:0000256" key="1">
    <source>
        <dbReference type="RuleBase" id="RU003936"/>
    </source>
</evidence>
<dbReference type="Pfam" id="PF00543">
    <property type="entry name" value="P-II"/>
    <property type="match status" value="1"/>
</dbReference>
<dbReference type="GO" id="GO:0005829">
    <property type="term" value="C:cytosol"/>
    <property type="evidence" value="ECO:0007669"/>
    <property type="project" value="TreeGrafter"/>
</dbReference>
<proteinExistence type="inferred from homology"/>
<dbReference type="RefSeq" id="WP_183414481.1">
    <property type="nucleotide sequence ID" value="NZ_JACHYB010000002.1"/>
</dbReference>
<dbReference type="SMART" id="SM00938">
    <property type="entry name" value="P-II"/>
    <property type="match status" value="1"/>
</dbReference>
<dbReference type="InterPro" id="IPR002187">
    <property type="entry name" value="N-reg_PII"/>
</dbReference>
<name>A0A7W5H3E8_9PORP</name>
<protein>
    <submittedName>
        <fullName evidence="2">Nitrogen regulatory protein P-II 1</fullName>
    </submittedName>
</protein>
<comment type="caution">
    <text evidence="2">The sequence shown here is derived from an EMBL/GenBank/DDBJ whole genome shotgun (WGS) entry which is preliminary data.</text>
</comment>
<dbReference type="GO" id="GO:0005524">
    <property type="term" value="F:ATP binding"/>
    <property type="evidence" value="ECO:0007669"/>
    <property type="project" value="TreeGrafter"/>
</dbReference>
<dbReference type="SUPFAM" id="SSF54913">
    <property type="entry name" value="GlnB-like"/>
    <property type="match status" value="1"/>
</dbReference>
<dbReference type="EMBL" id="JACHYB010000002">
    <property type="protein sequence ID" value="MBB3188765.1"/>
    <property type="molecule type" value="Genomic_DNA"/>
</dbReference>
<dbReference type="InterPro" id="IPR011322">
    <property type="entry name" value="N-reg_PII-like_a/b"/>
</dbReference>
<dbReference type="InterPro" id="IPR015867">
    <property type="entry name" value="N-reg_PII/ATP_PRibTrfase_C"/>
</dbReference>
<dbReference type="PROSITE" id="PS00638">
    <property type="entry name" value="PII_GLNB_CTER"/>
    <property type="match status" value="1"/>
</dbReference>
<evidence type="ECO:0000313" key="2">
    <source>
        <dbReference type="EMBL" id="MBB3188765.1"/>
    </source>
</evidence>
<reference evidence="2 3" key="1">
    <citation type="submission" date="2020-08" db="EMBL/GenBank/DDBJ databases">
        <title>Genomic Encyclopedia of Type Strains, Phase IV (KMG-IV): sequencing the most valuable type-strain genomes for metagenomic binning, comparative biology and taxonomic classification.</title>
        <authorList>
            <person name="Goeker M."/>
        </authorList>
    </citation>
    <scope>NUCLEOTIDE SEQUENCE [LARGE SCALE GENOMIC DNA]</scope>
    <source>
        <strain evidence="2 3">DSM 27471</strain>
    </source>
</reference>
<dbReference type="AlphaFoldDB" id="A0A7W5H3E8"/>
<comment type="similarity">
    <text evidence="1">Belongs to the P(II) protein family.</text>
</comment>
<keyword evidence="3" id="KW-1185">Reference proteome</keyword>
<evidence type="ECO:0000313" key="3">
    <source>
        <dbReference type="Proteomes" id="UP000544222"/>
    </source>
</evidence>
<dbReference type="GO" id="GO:0030234">
    <property type="term" value="F:enzyme regulator activity"/>
    <property type="evidence" value="ECO:0007669"/>
    <property type="project" value="InterPro"/>
</dbReference>